<protein>
    <submittedName>
        <fullName evidence="2">PEP-utilizing enzyme</fullName>
    </submittedName>
</protein>
<name>A0ABU9Y6E9_9SPHN</name>
<dbReference type="SUPFAM" id="SSF52009">
    <property type="entry name" value="Phosphohistidine domain"/>
    <property type="match status" value="1"/>
</dbReference>
<evidence type="ECO:0000259" key="1">
    <source>
        <dbReference type="Pfam" id="PF00391"/>
    </source>
</evidence>
<dbReference type="InterPro" id="IPR008279">
    <property type="entry name" value="PEP-util_enz_mobile_dom"/>
</dbReference>
<dbReference type="PROSITE" id="PS00370">
    <property type="entry name" value="PEP_ENZYMES_PHOS_SITE"/>
    <property type="match status" value="1"/>
</dbReference>
<sequence>MTRRCIAGQVVNLFVVPALHLIGDHVDRHRQLEILCANAILKAVSPRYAPGTPERVLQFLADRGAVSGVVEQYHVSGDLEQACLSYWGALLEPDALRLEDLVSAILISFATSLAAGILLEGGKAAFPVLYRTLVKDKSIERTLADIAALESRRRGHLETLLELLNRKAAAVAGAHAAVQQELGQARSHLLAGETLDTFLETLSVPSAGVALTPVETVIRGALLTEEQRETGFRIDQSSQGETIEGMPLSSFFGVGQTVVARLPRIDAASPFGRAYDSIEEFVGDLDAPLRDAHKHAYLKNSLGRPPRKVVPVSDGDLRQLIDYPQAFMQCRPLLAGLVLRQGGMTCHTAVMSRGMGIPCIQLGDANFAKLAEYQFMALQEGQAQFFHAPPDQFHQFL</sequence>
<organism evidence="2 3">
    <name type="scientific">Sphingomonas oligophenolica</name>
    <dbReference type="NCBI Taxonomy" id="301154"/>
    <lineage>
        <taxon>Bacteria</taxon>
        <taxon>Pseudomonadati</taxon>
        <taxon>Pseudomonadota</taxon>
        <taxon>Alphaproteobacteria</taxon>
        <taxon>Sphingomonadales</taxon>
        <taxon>Sphingomonadaceae</taxon>
        <taxon>Sphingomonas</taxon>
    </lineage>
</organism>
<comment type="caution">
    <text evidence="2">The sequence shown here is derived from an EMBL/GenBank/DDBJ whole genome shotgun (WGS) entry which is preliminary data.</text>
</comment>
<dbReference type="InterPro" id="IPR036637">
    <property type="entry name" value="Phosphohistidine_dom_sf"/>
</dbReference>
<gene>
    <name evidence="2" type="ORF">ABC974_17265</name>
</gene>
<dbReference type="EMBL" id="JBDIME010000017">
    <property type="protein sequence ID" value="MEN2791389.1"/>
    <property type="molecule type" value="Genomic_DNA"/>
</dbReference>
<evidence type="ECO:0000313" key="2">
    <source>
        <dbReference type="EMBL" id="MEN2791389.1"/>
    </source>
</evidence>
<dbReference type="RefSeq" id="WP_343890331.1">
    <property type="nucleotide sequence ID" value="NZ_BAAAEH010000032.1"/>
</dbReference>
<dbReference type="InterPro" id="IPR018274">
    <property type="entry name" value="PEP_util_AS"/>
</dbReference>
<keyword evidence="3" id="KW-1185">Reference proteome</keyword>
<dbReference type="Proteomes" id="UP001419910">
    <property type="component" value="Unassembled WGS sequence"/>
</dbReference>
<feature type="domain" description="PEP-utilising enzyme mobile" evidence="1">
    <location>
        <begin position="333"/>
        <end position="360"/>
    </location>
</feature>
<evidence type="ECO:0000313" key="3">
    <source>
        <dbReference type="Proteomes" id="UP001419910"/>
    </source>
</evidence>
<dbReference type="Pfam" id="PF00391">
    <property type="entry name" value="PEP-utilizers"/>
    <property type="match status" value="1"/>
</dbReference>
<accession>A0ABU9Y6E9</accession>
<dbReference type="Gene3D" id="3.50.30.10">
    <property type="entry name" value="Phosphohistidine domain"/>
    <property type="match status" value="1"/>
</dbReference>
<proteinExistence type="predicted"/>
<reference evidence="2 3" key="1">
    <citation type="submission" date="2024-05" db="EMBL/GenBank/DDBJ databases">
        <authorList>
            <person name="Liu Q."/>
            <person name="Xin Y.-H."/>
        </authorList>
    </citation>
    <scope>NUCLEOTIDE SEQUENCE [LARGE SCALE GENOMIC DNA]</scope>
    <source>
        <strain evidence="2 3">CGMCC 1.10181</strain>
    </source>
</reference>